<dbReference type="InterPro" id="IPR035919">
    <property type="entry name" value="EAL_sf"/>
</dbReference>
<dbReference type="CDD" id="cd01948">
    <property type="entry name" value="EAL"/>
    <property type="match status" value="1"/>
</dbReference>
<keyword evidence="4" id="KW-1185">Reference proteome</keyword>
<evidence type="ECO:0000259" key="2">
    <source>
        <dbReference type="PROSITE" id="PS50887"/>
    </source>
</evidence>
<evidence type="ECO:0000259" key="1">
    <source>
        <dbReference type="PROSITE" id="PS50883"/>
    </source>
</evidence>
<dbReference type="InterPro" id="IPR001633">
    <property type="entry name" value="EAL_dom"/>
</dbReference>
<sequence>MELSYLIAGISFIVLCLAFVFCKRSGRQAGLFKNELRIAEAKAKKSQENEIRLIEEISLLQNKLRFTLEDPVTGLSGWKLFEDRLNQNIKESERYQLTLGVMFVDINDFRMINDALGYEVGDALLRETAERLVACIRRVDSISRFTKDTFVILLTQLSKPETAAVVAQRILKSLAEPFQIRGQELYVTACIGISIYPVDGQDAETLLRGADYALHLAKEKGKHLYQFYQEKIYAKSQRELVLSTGLNKDSLFQEFALYYQPVVNITNESVFCMDTLLHWQHPELGLIGPDELFNYAEKNQKLNAISEWLFENACRQFLHWRSLGFYPEHIGIPVRLNQLESSQFIYRLSQLIQDLACNPEWILLEIQEGTNQLQFDVLEKAFNMLKFVGVKLAVQNFGKGTFSLQHLKDFPIHYLKLDPALIKDIDTNLQTQALAKSLIYLSTNMDMQVIIQGVESNQQMELLKKLGYSLMQGQLLGGPLSEHEVTDKMVV</sequence>
<dbReference type="Gene3D" id="3.30.70.270">
    <property type="match status" value="1"/>
</dbReference>
<dbReference type="PANTHER" id="PTHR33121:SF71">
    <property type="entry name" value="OXYGEN SENSOR PROTEIN DOSP"/>
    <property type="match status" value="1"/>
</dbReference>
<protein>
    <submittedName>
        <fullName evidence="3">Diguanylate cyclase (GGDEF)-like protein</fullName>
    </submittedName>
</protein>
<dbReference type="EMBL" id="QQAX01000017">
    <property type="protein sequence ID" value="RDI41821.1"/>
    <property type="molecule type" value="Genomic_DNA"/>
</dbReference>
<proteinExistence type="predicted"/>
<dbReference type="PROSITE" id="PS50887">
    <property type="entry name" value="GGDEF"/>
    <property type="match status" value="1"/>
</dbReference>
<evidence type="ECO:0000313" key="4">
    <source>
        <dbReference type="Proteomes" id="UP000254720"/>
    </source>
</evidence>
<feature type="domain" description="EAL" evidence="1">
    <location>
        <begin position="235"/>
        <end position="491"/>
    </location>
</feature>
<dbReference type="SUPFAM" id="SSF141868">
    <property type="entry name" value="EAL domain-like"/>
    <property type="match status" value="1"/>
</dbReference>
<dbReference type="InterPro" id="IPR043128">
    <property type="entry name" value="Rev_trsase/Diguanyl_cyclase"/>
</dbReference>
<dbReference type="SUPFAM" id="SSF55073">
    <property type="entry name" value="Nucleotide cyclase"/>
    <property type="match status" value="1"/>
</dbReference>
<dbReference type="GO" id="GO:0071111">
    <property type="term" value="F:cyclic-guanylate-specific phosphodiesterase activity"/>
    <property type="evidence" value="ECO:0007669"/>
    <property type="project" value="InterPro"/>
</dbReference>
<reference evidence="3 4" key="1">
    <citation type="submission" date="2018-07" db="EMBL/GenBank/DDBJ databases">
        <title>Genomic Encyclopedia of Type Strains, Phase IV (KMG-IV): sequencing the most valuable type-strain genomes for metagenomic binning, comparative biology and taxonomic classification.</title>
        <authorList>
            <person name="Goeker M."/>
        </authorList>
    </citation>
    <scope>NUCLEOTIDE SEQUENCE [LARGE SCALE GENOMIC DNA]</scope>
    <source>
        <strain evidence="3 4">DSM 16500</strain>
    </source>
</reference>
<dbReference type="Proteomes" id="UP000254720">
    <property type="component" value="Unassembled WGS sequence"/>
</dbReference>
<dbReference type="AlphaFoldDB" id="A0A370GDQ8"/>
<dbReference type="RefSeq" id="WP_114834822.1">
    <property type="nucleotide sequence ID" value="NZ_LR699114.1"/>
</dbReference>
<dbReference type="Gene3D" id="3.20.20.450">
    <property type="entry name" value="EAL domain"/>
    <property type="match status" value="1"/>
</dbReference>
<dbReference type="PANTHER" id="PTHR33121">
    <property type="entry name" value="CYCLIC DI-GMP PHOSPHODIESTERASE PDEF"/>
    <property type="match status" value="1"/>
</dbReference>
<evidence type="ECO:0000313" key="3">
    <source>
        <dbReference type="EMBL" id="RDI41821.1"/>
    </source>
</evidence>
<dbReference type="SMART" id="SM00052">
    <property type="entry name" value="EAL"/>
    <property type="match status" value="1"/>
</dbReference>
<name>A0A370GDQ8_9COXI</name>
<accession>A0A370GDQ8</accession>
<dbReference type="Pfam" id="PF00990">
    <property type="entry name" value="GGDEF"/>
    <property type="match status" value="1"/>
</dbReference>
<dbReference type="InterPro" id="IPR050706">
    <property type="entry name" value="Cyclic-di-GMP_PDE-like"/>
</dbReference>
<dbReference type="SMART" id="SM00267">
    <property type="entry name" value="GGDEF"/>
    <property type="match status" value="1"/>
</dbReference>
<gene>
    <name evidence="3" type="ORF">C8D86_11738</name>
</gene>
<dbReference type="Pfam" id="PF00563">
    <property type="entry name" value="EAL"/>
    <property type="match status" value="1"/>
</dbReference>
<dbReference type="NCBIfam" id="TIGR00254">
    <property type="entry name" value="GGDEF"/>
    <property type="match status" value="1"/>
</dbReference>
<comment type="caution">
    <text evidence="3">The sequence shown here is derived from an EMBL/GenBank/DDBJ whole genome shotgun (WGS) entry which is preliminary data.</text>
</comment>
<dbReference type="InterPro" id="IPR000160">
    <property type="entry name" value="GGDEF_dom"/>
</dbReference>
<dbReference type="PROSITE" id="PS50883">
    <property type="entry name" value="EAL"/>
    <property type="match status" value="1"/>
</dbReference>
<dbReference type="OrthoDB" id="8553030at2"/>
<feature type="domain" description="GGDEF" evidence="2">
    <location>
        <begin position="97"/>
        <end position="230"/>
    </location>
</feature>
<organism evidence="3 4">
    <name type="scientific">Aquicella lusitana</name>
    <dbReference type="NCBI Taxonomy" id="254246"/>
    <lineage>
        <taxon>Bacteria</taxon>
        <taxon>Pseudomonadati</taxon>
        <taxon>Pseudomonadota</taxon>
        <taxon>Gammaproteobacteria</taxon>
        <taxon>Legionellales</taxon>
        <taxon>Coxiellaceae</taxon>
        <taxon>Aquicella</taxon>
    </lineage>
</organism>
<dbReference type="InterPro" id="IPR029787">
    <property type="entry name" value="Nucleotide_cyclase"/>
</dbReference>
<dbReference type="CDD" id="cd01949">
    <property type="entry name" value="GGDEF"/>
    <property type="match status" value="1"/>
</dbReference>